<dbReference type="Proteomes" id="UP000237423">
    <property type="component" value="Unassembled WGS sequence"/>
</dbReference>
<evidence type="ECO:0008006" key="3">
    <source>
        <dbReference type="Google" id="ProtNLM"/>
    </source>
</evidence>
<evidence type="ECO:0000313" key="2">
    <source>
        <dbReference type="Proteomes" id="UP000237423"/>
    </source>
</evidence>
<proteinExistence type="predicted"/>
<reference evidence="1 2" key="1">
    <citation type="submission" date="2017-11" db="EMBL/GenBank/DDBJ databases">
        <title>Draft Genome Sequence of Methylobacter psychrotolerans Sph1T, an Obligate Methanotroph from Low-Temperature Environments.</title>
        <authorList>
            <person name="Oshkin I.Y."/>
            <person name="Miroshnikov K."/>
            <person name="Belova S.E."/>
            <person name="Korzhenkov A."/>
            <person name="Toshchakov S.V."/>
            <person name="Dedysh S.N."/>
        </authorList>
    </citation>
    <scope>NUCLEOTIDE SEQUENCE [LARGE SCALE GENOMIC DNA]</scope>
    <source>
        <strain evidence="1 2">Sph1</strain>
    </source>
</reference>
<accession>A0A2S5CGL8</accession>
<comment type="caution">
    <text evidence="1">The sequence shown here is derived from an EMBL/GenBank/DDBJ whole genome shotgun (WGS) entry which is preliminary data.</text>
</comment>
<sequence>MNRLVVLASSFILIGLAGCANMKYKGWKKVKILSDTYKQPCQLVGREATPERGSLVFAQKHAILANGNTVSFKSIDGIQTAFYFYCAPGLPPYTKRDYKVTMLTNKLYPEATLLDFEKVSAKCKYEAHAATIDTSRRPSERVYVPTNNLSFSLSQQQASATDRFNESSHELHLRVEQSNLYSECLAAQGFAYTSSDAEADYLLVEKTCPDYKEKACFIPGGK</sequence>
<gene>
    <name evidence="1" type="ORF">AADEFJLK_04328</name>
</gene>
<dbReference type="AlphaFoldDB" id="A0A2S5CGL8"/>
<protein>
    <recommendedName>
        <fullName evidence="3">Lipoprotein</fullName>
    </recommendedName>
</protein>
<dbReference type="RefSeq" id="WP_103975749.1">
    <property type="nucleotide sequence ID" value="NZ_PGFZ01000020.1"/>
</dbReference>
<dbReference type="EMBL" id="PGFZ01000020">
    <property type="protein sequence ID" value="POZ49882.1"/>
    <property type="molecule type" value="Genomic_DNA"/>
</dbReference>
<dbReference type="PROSITE" id="PS51257">
    <property type="entry name" value="PROKAR_LIPOPROTEIN"/>
    <property type="match status" value="1"/>
</dbReference>
<organism evidence="1 2">
    <name type="scientific">Methylovulum psychrotolerans</name>
    <dbReference type="NCBI Taxonomy" id="1704499"/>
    <lineage>
        <taxon>Bacteria</taxon>
        <taxon>Pseudomonadati</taxon>
        <taxon>Pseudomonadota</taxon>
        <taxon>Gammaproteobacteria</taxon>
        <taxon>Methylococcales</taxon>
        <taxon>Methylococcaceae</taxon>
        <taxon>Methylovulum</taxon>
    </lineage>
</organism>
<name>A0A2S5CGL8_9GAMM</name>
<evidence type="ECO:0000313" key="1">
    <source>
        <dbReference type="EMBL" id="POZ49882.1"/>
    </source>
</evidence>